<keyword evidence="24" id="KW-1185">Reference proteome</keyword>
<sequence length="277" mass="29965">MASCWRGVGVLLGTCLPSHPTDPTHPSAGTSAAHTSPQPPRISGPPSPLHPPSSATSASVRTHSGTSPSRSSSSGRHHHHHHHHHHHRPQTPQSQQSTNVTEGPGARYLLVRPATATPPSPRRRHHSRTTHLTTGVNGQTTTTAANGRGGSESRNGRGASELEGTPPLLLLSQALHLPPPPPHLASLIYTYGFKCPICSKLVLPDDLECHLVICLTKPRISYNEDVLTEDKGECVICLEDLCQGDTIARLPCLCIYHKSCIDEWFQVNRSCPEHPYD</sequence>
<dbReference type="Pfam" id="PF13639">
    <property type="entry name" value="zf-RING_2"/>
    <property type="match status" value="1"/>
</dbReference>
<comment type="caution">
    <text evidence="23">The sequence shown here is derived from an EMBL/GenBank/DDBJ whole genome shotgun (WGS) entry which is preliminary data.</text>
</comment>
<evidence type="ECO:0000256" key="10">
    <source>
        <dbReference type="ARBA" id="ARBA00022753"/>
    </source>
</evidence>
<name>A0AAN8ZT76_HALRR</name>
<evidence type="ECO:0000256" key="8">
    <source>
        <dbReference type="ARBA" id="ARBA00022707"/>
    </source>
</evidence>
<keyword evidence="12" id="KW-0833">Ubl conjugation pathway</keyword>
<dbReference type="GO" id="GO:0043161">
    <property type="term" value="P:proteasome-mediated ubiquitin-dependent protein catabolic process"/>
    <property type="evidence" value="ECO:0007669"/>
    <property type="project" value="TreeGrafter"/>
</dbReference>
<evidence type="ECO:0000256" key="18">
    <source>
        <dbReference type="ARBA" id="ARBA00042177"/>
    </source>
</evidence>
<gene>
    <name evidence="23" type="primary">ZNRF2</name>
    <name evidence="23" type="ORF">SK128_009236</name>
</gene>
<protein>
    <recommendedName>
        <fullName evidence="17">E3 ubiquitin-protein ligase ZNRF1</fullName>
        <ecNumber evidence="6">2.3.2.27</ecNumber>
    </recommendedName>
    <alternativeName>
        <fullName evidence="18">RING-type E3 ubiquitin transferase ZNRF1</fullName>
    </alternativeName>
    <alternativeName>
        <fullName evidence="19">Zinc/RING finger protein 1</fullName>
    </alternativeName>
</protein>
<evidence type="ECO:0000256" key="2">
    <source>
        <dbReference type="ARBA" id="ARBA00004170"/>
    </source>
</evidence>
<dbReference type="GO" id="GO:0070936">
    <property type="term" value="P:protein K48-linked ubiquitination"/>
    <property type="evidence" value="ECO:0007669"/>
    <property type="project" value="TreeGrafter"/>
</dbReference>
<dbReference type="PROSITE" id="PS50089">
    <property type="entry name" value="ZF_RING_2"/>
    <property type="match status" value="1"/>
</dbReference>
<evidence type="ECO:0000256" key="21">
    <source>
        <dbReference type="SAM" id="MobiDB-lite"/>
    </source>
</evidence>
<keyword evidence="11 20" id="KW-0863">Zinc-finger</keyword>
<evidence type="ECO:0000256" key="16">
    <source>
        <dbReference type="ARBA" id="ARBA00023288"/>
    </source>
</evidence>
<keyword evidence="9" id="KW-0479">Metal-binding</keyword>
<evidence type="ECO:0000256" key="9">
    <source>
        <dbReference type="ARBA" id="ARBA00022723"/>
    </source>
</evidence>
<comment type="pathway">
    <text evidence="5">Protein modification; protein ubiquitination.</text>
</comment>
<dbReference type="SUPFAM" id="SSF57850">
    <property type="entry name" value="RING/U-box"/>
    <property type="match status" value="1"/>
</dbReference>
<evidence type="ECO:0000256" key="15">
    <source>
        <dbReference type="ARBA" id="ARBA00023228"/>
    </source>
</evidence>
<dbReference type="GO" id="GO:0005764">
    <property type="term" value="C:lysosome"/>
    <property type="evidence" value="ECO:0007669"/>
    <property type="project" value="UniProtKB-SubCell"/>
</dbReference>
<dbReference type="InterPro" id="IPR051878">
    <property type="entry name" value="ZNRF_ubiq-protein_ligase"/>
</dbReference>
<reference evidence="23 24" key="1">
    <citation type="submission" date="2023-11" db="EMBL/GenBank/DDBJ databases">
        <title>Halocaridina rubra genome assembly.</title>
        <authorList>
            <person name="Smith C."/>
        </authorList>
    </citation>
    <scope>NUCLEOTIDE SEQUENCE [LARGE SCALE GENOMIC DNA]</scope>
    <source>
        <strain evidence="23">EP-1</strain>
        <tissue evidence="23">Whole</tissue>
    </source>
</reference>
<dbReference type="GO" id="GO:0016020">
    <property type="term" value="C:membrane"/>
    <property type="evidence" value="ECO:0007669"/>
    <property type="project" value="UniProtKB-SubCell"/>
</dbReference>
<dbReference type="FunFam" id="3.30.40.10:FF:000235">
    <property type="entry name" value="E3 ubiquitin-protein ligase ZNRF1"/>
    <property type="match status" value="1"/>
</dbReference>
<dbReference type="Proteomes" id="UP001381693">
    <property type="component" value="Unassembled WGS sequence"/>
</dbReference>
<evidence type="ECO:0000256" key="20">
    <source>
        <dbReference type="PROSITE-ProRule" id="PRU00175"/>
    </source>
</evidence>
<evidence type="ECO:0000256" key="13">
    <source>
        <dbReference type="ARBA" id="ARBA00022833"/>
    </source>
</evidence>
<evidence type="ECO:0000256" key="6">
    <source>
        <dbReference type="ARBA" id="ARBA00012483"/>
    </source>
</evidence>
<dbReference type="EC" id="2.3.2.27" evidence="6"/>
<evidence type="ECO:0000256" key="5">
    <source>
        <dbReference type="ARBA" id="ARBA00004906"/>
    </source>
</evidence>
<dbReference type="GO" id="GO:0008270">
    <property type="term" value="F:zinc ion binding"/>
    <property type="evidence" value="ECO:0007669"/>
    <property type="project" value="UniProtKB-KW"/>
</dbReference>
<evidence type="ECO:0000256" key="4">
    <source>
        <dbReference type="ARBA" id="ARBA00004371"/>
    </source>
</evidence>
<dbReference type="InterPro" id="IPR013083">
    <property type="entry name" value="Znf_RING/FYVE/PHD"/>
</dbReference>
<keyword evidence="10" id="KW-0967">Endosome</keyword>
<organism evidence="23 24">
    <name type="scientific">Halocaridina rubra</name>
    <name type="common">Hawaiian red shrimp</name>
    <dbReference type="NCBI Taxonomy" id="373956"/>
    <lineage>
        <taxon>Eukaryota</taxon>
        <taxon>Metazoa</taxon>
        <taxon>Ecdysozoa</taxon>
        <taxon>Arthropoda</taxon>
        <taxon>Crustacea</taxon>
        <taxon>Multicrustacea</taxon>
        <taxon>Malacostraca</taxon>
        <taxon>Eumalacostraca</taxon>
        <taxon>Eucarida</taxon>
        <taxon>Decapoda</taxon>
        <taxon>Pleocyemata</taxon>
        <taxon>Caridea</taxon>
        <taxon>Atyoidea</taxon>
        <taxon>Atyidae</taxon>
        <taxon>Halocaridina</taxon>
    </lineage>
</organism>
<keyword evidence="15" id="KW-0458">Lysosome</keyword>
<evidence type="ECO:0000256" key="19">
    <source>
        <dbReference type="ARBA" id="ARBA00042305"/>
    </source>
</evidence>
<evidence type="ECO:0000256" key="3">
    <source>
        <dbReference type="ARBA" id="ARBA00004177"/>
    </source>
</evidence>
<keyword evidence="7 23" id="KW-0808">Transferase</keyword>
<evidence type="ECO:0000256" key="7">
    <source>
        <dbReference type="ARBA" id="ARBA00022679"/>
    </source>
</evidence>
<evidence type="ECO:0000256" key="1">
    <source>
        <dbReference type="ARBA" id="ARBA00000900"/>
    </source>
</evidence>
<keyword evidence="8" id="KW-0519">Myristate</keyword>
<evidence type="ECO:0000256" key="14">
    <source>
        <dbReference type="ARBA" id="ARBA00023136"/>
    </source>
</evidence>
<evidence type="ECO:0000259" key="22">
    <source>
        <dbReference type="PROSITE" id="PS50089"/>
    </source>
</evidence>
<evidence type="ECO:0000256" key="12">
    <source>
        <dbReference type="ARBA" id="ARBA00022786"/>
    </source>
</evidence>
<evidence type="ECO:0000313" key="24">
    <source>
        <dbReference type="Proteomes" id="UP001381693"/>
    </source>
</evidence>
<feature type="compositionally biased region" description="Low complexity" evidence="21">
    <location>
        <begin position="52"/>
        <end position="74"/>
    </location>
</feature>
<feature type="region of interest" description="Disordered" evidence="21">
    <location>
        <begin position="20"/>
        <end position="101"/>
    </location>
</feature>
<keyword evidence="14" id="KW-0472">Membrane</keyword>
<evidence type="ECO:0000256" key="17">
    <source>
        <dbReference type="ARBA" id="ARBA00040227"/>
    </source>
</evidence>
<dbReference type="Gene3D" id="3.30.40.10">
    <property type="entry name" value="Zinc/RING finger domain, C3HC4 (zinc finger)"/>
    <property type="match status" value="1"/>
</dbReference>
<keyword evidence="23" id="KW-0012">Acyltransferase</keyword>
<comment type="catalytic activity">
    <reaction evidence="1">
        <text>S-ubiquitinyl-[E2 ubiquitin-conjugating enzyme]-L-cysteine + [acceptor protein]-L-lysine = [E2 ubiquitin-conjugating enzyme]-L-cysteine + N(6)-ubiquitinyl-[acceptor protein]-L-lysine.</text>
        <dbReference type="EC" id="2.3.2.27"/>
    </reaction>
</comment>
<dbReference type="AlphaFoldDB" id="A0AAN8ZT76"/>
<keyword evidence="16" id="KW-0449">Lipoprotein</keyword>
<dbReference type="InterPro" id="IPR001841">
    <property type="entry name" value="Znf_RING"/>
</dbReference>
<feature type="compositionally biased region" description="Pro residues" evidence="21">
    <location>
        <begin position="37"/>
        <end position="51"/>
    </location>
</feature>
<comment type="subcellular location">
    <subcellularLocation>
        <location evidence="3">Endosome</location>
    </subcellularLocation>
    <subcellularLocation>
        <location evidence="4">Lysosome</location>
    </subcellularLocation>
    <subcellularLocation>
        <location evidence="2">Membrane</location>
        <topology evidence="2">Peripheral membrane protein</topology>
    </subcellularLocation>
</comment>
<keyword evidence="13" id="KW-0862">Zinc</keyword>
<dbReference type="PANTHER" id="PTHR46661">
    <property type="entry name" value="E3 UBIQUITIN-PROTEIN LIGASE ZNRF1-LIKE PROTEIN"/>
    <property type="match status" value="1"/>
</dbReference>
<evidence type="ECO:0000256" key="11">
    <source>
        <dbReference type="ARBA" id="ARBA00022771"/>
    </source>
</evidence>
<feature type="domain" description="RING-type" evidence="22">
    <location>
        <begin position="234"/>
        <end position="274"/>
    </location>
</feature>
<feature type="compositionally biased region" description="Low complexity" evidence="21">
    <location>
        <begin position="130"/>
        <end position="164"/>
    </location>
</feature>
<accession>A0AAN8ZT76</accession>
<dbReference type="GO" id="GO:0061630">
    <property type="term" value="F:ubiquitin protein ligase activity"/>
    <property type="evidence" value="ECO:0007669"/>
    <property type="project" value="UniProtKB-EC"/>
</dbReference>
<dbReference type="EMBL" id="JAXCGZ010017906">
    <property type="protein sequence ID" value="KAK7067626.1"/>
    <property type="molecule type" value="Genomic_DNA"/>
</dbReference>
<proteinExistence type="predicted"/>
<feature type="region of interest" description="Disordered" evidence="21">
    <location>
        <begin position="113"/>
        <end position="164"/>
    </location>
</feature>
<feature type="compositionally biased region" description="Basic residues" evidence="21">
    <location>
        <begin position="75"/>
        <end position="89"/>
    </location>
</feature>
<dbReference type="GO" id="GO:0005768">
    <property type="term" value="C:endosome"/>
    <property type="evidence" value="ECO:0007669"/>
    <property type="project" value="UniProtKB-SubCell"/>
</dbReference>
<evidence type="ECO:0000313" key="23">
    <source>
        <dbReference type="EMBL" id="KAK7067626.1"/>
    </source>
</evidence>
<dbReference type="PANTHER" id="PTHR46661:SF4">
    <property type="entry name" value="RING-TYPE DOMAIN-CONTAINING PROTEIN"/>
    <property type="match status" value="1"/>
</dbReference>